<evidence type="ECO:0000259" key="1">
    <source>
        <dbReference type="Pfam" id="PF01796"/>
    </source>
</evidence>
<dbReference type="InterPro" id="IPR012340">
    <property type="entry name" value="NA-bd_OB-fold"/>
</dbReference>
<dbReference type="STRING" id="1278073.MYSTI_04816"/>
<dbReference type="KEGG" id="msd:MYSTI_04816"/>
<keyword evidence="3" id="KW-1185">Reference proteome</keyword>
<evidence type="ECO:0000313" key="2">
    <source>
        <dbReference type="EMBL" id="AGC46106.1"/>
    </source>
</evidence>
<proteinExistence type="predicted"/>
<dbReference type="PANTHER" id="PTHR34075:SF4">
    <property type="entry name" value="DUF35 DOMAIN-CONTAINING PROTEIN"/>
    <property type="match status" value="1"/>
</dbReference>
<dbReference type="AlphaFoldDB" id="L7UB21"/>
<protein>
    <recommendedName>
        <fullName evidence="1">ChsH2 C-terminal OB-fold domain-containing protein</fullName>
    </recommendedName>
</protein>
<dbReference type="PANTHER" id="PTHR34075">
    <property type="entry name" value="BLR3430 PROTEIN"/>
    <property type="match status" value="1"/>
</dbReference>
<dbReference type="Pfam" id="PF01796">
    <property type="entry name" value="OB_ChsH2_C"/>
    <property type="match status" value="1"/>
</dbReference>
<name>L7UB21_MYXSD</name>
<dbReference type="RefSeq" id="WP_015350362.1">
    <property type="nucleotide sequence ID" value="NC_020126.1"/>
</dbReference>
<dbReference type="HOGENOM" id="CLU_119412_2_0_7"/>
<dbReference type="InterPro" id="IPR002878">
    <property type="entry name" value="ChsH2_C"/>
</dbReference>
<evidence type="ECO:0000313" key="3">
    <source>
        <dbReference type="Proteomes" id="UP000011131"/>
    </source>
</evidence>
<feature type="domain" description="ChsH2 C-terminal OB-fold" evidence="1">
    <location>
        <begin position="77"/>
        <end position="141"/>
    </location>
</feature>
<dbReference type="eggNOG" id="COG1545">
    <property type="taxonomic scope" value="Bacteria"/>
</dbReference>
<dbReference type="InterPro" id="IPR052513">
    <property type="entry name" value="Thioester_dehydratase-like"/>
</dbReference>
<reference evidence="2 3" key="1">
    <citation type="journal article" date="2013" name="Genome Announc.">
        <title>Complete genome sequence of Myxococcus stipitatus strain DSM 14675, a fruiting myxobacterium.</title>
        <authorList>
            <person name="Huntley S."/>
            <person name="Kneip S."/>
            <person name="Treuner-Lange A."/>
            <person name="Sogaard-Andersen L."/>
        </authorList>
    </citation>
    <scope>NUCLEOTIDE SEQUENCE [LARGE SCALE GENOMIC DNA]</scope>
    <source>
        <strain evidence="3">DSM 14675 / JCM 12634 / Mx s8</strain>
    </source>
</reference>
<organism evidence="2 3">
    <name type="scientific">Myxococcus stipitatus (strain DSM 14675 / JCM 12634 / Mx s8)</name>
    <dbReference type="NCBI Taxonomy" id="1278073"/>
    <lineage>
        <taxon>Bacteria</taxon>
        <taxon>Pseudomonadati</taxon>
        <taxon>Myxococcota</taxon>
        <taxon>Myxococcia</taxon>
        <taxon>Myxococcales</taxon>
        <taxon>Cystobacterineae</taxon>
        <taxon>Myxococcaceae</taxon>
        <taxon>Myxococcus</taxon>
    </lineage>
</organism>
<accession>L7UB21</accession>
<dbReference type="PATRIC" id="fig|1278073.3.peg.4888"/>
<dbReference type="Proteomes" id="UP000011131">
    <property type="component" value="Chromosome"/>
</dbReference>
<sequence>MSASGPQSQTSPGGAGVLTAPYTLEYTYRRSTGPLIGRFLAGLQEGRILGVRTRGGEVLVPPPEYAPGTGEALGELVEVAPTGVVTTWAWVREPRSRDPLSHPFAWALVRLDGATSGMLHVVDAGQPEEMSTGMRVRVRWREAREGSIRDIACFEPCEATP</sequence>
<dbReference type="SUPFAM" id="SSF50249">
    <property type="entry name" value="Nucleic acid-binding proteins"/>
    <property type="match status" value="1"/>
</dbReference>
<dbReference type="EMBL" id="CP004025">
    <property type="protein sequence ID" value="AGC46106.1"/>
    <property type="molecule type" value="Genomic_DNA"/>
</dbReference>
<gene>
    <name evidence="2" type="ordered locus">MYSTI_04816</name>
</gene>
<dbReference type="Gene3D" id="6.10.30.10">
    <property type="match status" value="1"/>
</dbReference>